<evidence type="ECO:0000313" key="4">
    <source>
        <dbReference type="Proteomes" id="UP000679749"/>
    </source>
</evidence>
<evidence type="ECO:0000256" key="1">
    <source>
        <dbReference type="ARBA" id="ARBA00007637"/>
    </source>
</evidence>
<dbReference type="SUPFAM" id="SSF51735">
    <property type="entry name" value="NAD(P)-binding Rossmann-fold domains"/>
    <property type="match status" value="1"/>
</dbReference>
<dbReference type="RefSeq" id="WP_213115568.1">
    <property type="nucleotide sequence ID" value="NZ_JAGYPF010000001.1"/>
</dbReference>
<organism evidence="3 4">
    <name type="scientific">Neobacillus rhizophilus</name>
    <dbReference type="NCBI Taxonomy" id="2833579"/>
    <lineage>
        <taxon>Bacteria</taxon>
        <taxon>Bacillati</taxon>
        <taxon>Bacillota</taxon>
        <taxon>Bacilli</taxon>
        <taxon>Bacillales</taxon>
        <taxon>Bacillaceae</taxon>
        <taxon>Neobacillus</taxon>
    </lineage>
</organism>
<dbReference type="PANTHER" id="PTHR43000">
    <property type="entry name" value="DTDP-D-GLUCOSE 4,6-DEHYDRATASE-RELATED"/>
    <property type="match status" value="1"/>
</dbReference>
<evidence type="ECO:0000313" key="3">
    <source>
        <dbReference type="EMBL" id="MBS4211019.1"/>
    </source>
</evidence>
<dbReference type="Gene3D" id="3.40.50.720">
    <property type="entry name" value="NAD(P)-binding Rossmann-like Domain"/>
    <property type="match status" value="1"/>
</dbReference>
<proteinExistence type="inferred from homology"/>
<sequence length="312" mass="34491">MKVLVTGGAGFIGSHVVQNLVKSGHDPVVADNLCTGSLEFVEKDVPFYKVDITTPKIETVFAKERPDAVIHLAAQVDVAYSIQDPAGDARQNILGTIQLLANSQRFDVKKFIFSSSCAVYGKQDDVSIDETFPVNPLSYYGISKYSSEMYIKAFNSLHQLPYTILRYANVYGPRQSTKGEGGVISIFAQKVLQGIPPFIYGDGEQTRDFVFVKDVGEANVLSLNSGTNETFNIGCNTKTSINELYQSISKLSYKNIHPIYTQARSGDILHSRLNNSKAKSFLDWEPKYDLQSGLTETLNYYLNTNEKGSFGA</sequence>
<dbReference type="EMBL" id="JAGYPF010000001">
    <property type="protein sequence ID" value="MBS4211019.1"/>
    <property type="molecule type" value="Genomic_DNA"/>
</dbReference>
<accession>A0A942YSD7</accession>
<comment type="similarity">
    <text evidence="1">Belongs to the NAD(P)-dependent epimerase/dehydratase family.</text>
</comment>
<dbReference type="InterPro" id="IPR036291">
    <property type="entry name" value="NAD(P)-bd_dom_sf"/>
</dbReference>
<gene>
    <name evidence="3" type="ORF">KHA99_00975</name>
</gene>
<comment type="caution">
    <text evidence="3">The sequence shown here is derived from an EMBL/GenBank/DDBJ whole genome shotgun (WGS) entry which is preliminary data.</text>
</comment>
<dbReference type="InterPro" id="IPR001509">
    <property type="entry name" value="Epimerase_deHydtase"/>
</dbReference>
<dbReference type="AlphaFoldDB" id="A0A942YSD7"/>
<reference evidence="3" key="1">
    <citation type="submission" date="2021-05" db="EMBL/GenBank/DDBJ databases">
        <title>Novel Bacillus species.</title>
        <authorList>
            <person name="Liu G."/>
        </authorList>
    </citation>
    <scope>NUCLEOTIDE SEQUENCE</scope>
    <source>
        <strain evidence="3">FJAT-49825</strain>
    </source>
</reference>
<dbReference type="Pfam" id="PF01370">
    <property type="entry name" value="Epimerase"/>
    <property type="match status" value="1"/>
</dbReference>
<dbReference type="Gene3D" id="3.90.25.10">
    <property type="entry name" value="UDP-galactose 4-epimerase, domain 1"/>
    <property type="match status" value="1"/>
</dbReference>
<keyword evidence="4" id="KW-1185">Reference proteome</keyword>
<dbReference type="Proteomes" id="UP000679749">
    <property type="component" value="Unassembled WGS sequence"/>
</dbReference>
<feature type="domain" description="NAD-dependent epimerase/dehydratase" evidence="2">
    <location>
        <begin position="3"/>
        <end position="234"/>
    </location>
</feature>
<evidence type="ECO:0000259" key="2">
    <source>
        <dbReference type="Pfam" id="PF01370"/>
    </source>
</evidence>
<name>A0A942YSD7_9BACI</name>
<protein>
    <submittedName>
        <fullName evidence="3">NAD-dependent epimerase/dehydratase family protein</fullName>
    </submittedName>
</protein>